<dbReference type="EMBL" id="AMGX01000014">
    <property type="protein sequence ID" value="EXJ68069.1"/>
    <property type="molecule type" value="Genomic_DNA"/>
</dbReference>
<reference evidence="7 8" key="1">
    <citation type="submission" date="2013-03" db="EMBL/GenBank/DDBJ databases">
        <title>The Genome Sequence of Cladophialophora psammophila CBS 110553.</title>
        <authorList>
            <consortium name="The Broad Institute Genomics Platform"/>
            <person name="Cuomo C."/>
            <person name="de Hoog S."/>
            <person name="Gorbushina A."/>
            <person name="Walker B."/>
            <person name="Young S.K."/>
            <person name="Zeng Q."/>
            <person name="Gargeya S."/>
            <person name="Fitzgerald M."/>
            <person name="Haas B."/>
            <person name="Abouelleil A."/>
            <person name="Allen A.W."/>
            <person name="Alvarado L."/>
            <person name="Arachchi H.M."/>
            <person name="Berlin A.M."/>
            <person name="Chapman S.B."/>
            <person name="Gainer-Dewar J."/>
            <person name="Goldberg J."/>
            <person name="Griggs A."/>
            <person name="Gujja S."/>
            <person name="Hansen M."/>
            <person name="Howarth C."/>
            <person name="Imamovic A."/>
            <person name="Ireland A."/>
            <person name="Larimer J."/>
            <person name="McCowan C."/>
            <person name="Murphy C."/>
            <person name="Pearson M."/>
            <person name="Poon T.W."/>
            <person name="Priest M."/>
            <person name="Roberts A."/>
            <person name="Saif S."/>
            <person name="Shea T."/>
            <person name="Sisk P."/>
            <person name="Sykes S."/>
            <person name="Wortman J."/>
            <person name="Nusbaum C."/>
            <person name="Birren B."/>
        </authorList>
    </citation>
    <scope>NUCLEOTIDE SEQUENCE [LARGE SCALE GENOMIC DNA]</scope>
    <source>
        <strain evidence="7 8">CBS 110553</strain>
    </source>
</reference>
<protein>
    <recommendedName>
        <fullName evidence="6">Xylanolytic transcriptional activator regulatory domain-containing protein</fullName>
    </recommendedName>
</protein>
<proteinExistence type="predicted"/>
<comment type="caution">
    <text evidence="7">The sequence shown here is derived from an EMBL/GenBank/DDBJ whole genome shotgun (WGS) entry which is preliminary data.</text>
</comment>
<dbReference type="RefSeq" id="XP_007747455.1">
    <property type="nucleotide sequence ID" value="XM_007749265.1"/>
</dbReference>
<dbReference type="Proteomes" id="UP000019471">
    <property type="component" value="Unassembled WGS sequence"/>
</dbReference>
<comment type="subcellular location">
    <subcellularLocation>
        <location evidence="1">Nucleus</location>
    </subcellularLocation>
</comment>
<dbReference type="GeneID" id="19193382"/>
<evidence type="ECO:0000313" key="8">
    <source>
        <dbReference type="Proteomes" id="UP000019471"/>
    </source>
</evidence>
<dbReference type="InterPro" id="IPR051089">
    <property type="entry name" value="prtT"/>
</dbReference>
<keyword evidence="3" id="KW-0238">DNA-binding</keyword>
<keyword evidence="8" id="KW-1185">Reference proteome</keyword>
<evidence type="ECO:0000256" key="3">
    <source>
        <dbReference type="ARBA" id="ARBA00023125"/>
    </source>
</evidence>
<dbReference type="GO" id="GO:0000981">
    <property type="term" value="F:DNA-binding transcription factor activity, RNA polymerase II-specific"/>
    <property type="evidence" value="ECO:0007669"/>
    <property type="project" value="TreeGrafter"/>
</dbReference>
<keyword evidence="5" id="KW-0539">Nucleus</keyword>
<evidence type="ECO:0000256" key="5">
    <source>
        <dbReference type="ARBA" id="ARBA00023242"/>
    </source>
</evidence>
<gene>
    <name evidence="7" type="ORF">A1O5_08684</name>
</gene>
<keyword evidence="4" id="KW-0804">Transcription</keyword>
<dbReference type="Pfam" id="PF04082">
    <property type="entry name" value="Fungal_trans"/>
    <property type="match status" value="1"/>
</dbReference>
<dbReference type="PANTHER" id="PTHR31845">
    <property type="entry name" value="FINGER DOMAIN PROTEIN, PUTATIVE-RELATED"/>
    <property type="match status" value="1"/>
</dbReference>
<organism evidence="7 8">
    <name type="scientific">Cladophialophora psammophila CBS 110553</name>
    <dbReference type="NCBI Taxonomy" id="1182543"/>
    <lineage>
        <taxon>Eukaryota</taxon>
        <taxon>Fungi</taxon>
        <taxon>Dikarya</taxon>
        <taxon>Ascomycota</taxon>
        <taxon>Pezizomycotina</taxon>
        <taxon>Eurotiomycetes</taxon>
        <taxon>Chaetothyriomycetidae</taxon>
        <taxon>Chaetothyriales</taxon>
        <taxon>Herpotrichiellaceae</taxon>
        <taxon>Cladophialophora</taxon>
    </lineage>
</organism>
<dbReference type="PANTHER" id="PTHR31845:SF10">
    <property type="entry name" value="ZN(II)2CYS6 TRANSCRIPTION FACTOR (EUROFUNG)"/>
    <property type="match status" value="1"/>
</dbReference>
<dbReference type="STRING" id="1182543.W9XCA6"/>
<dbReference type="HOGENOM" id="CLU_006524_7_2_1"/>
<keyword evidence="2" id="KW-0805">Transcription regulation</keyword>
<feature type="domain" description="Xylanolytic transcriptional activator regulatory" evidence="6">
    <location>
        <begin position="8"/>
        <end position="153"/>
    </location>
</feature>
<accession>W9XCA6</accession>
<dbReference type="InterPro" id="IPR007219">
    <property type="entry name" value="XnlR_reg_dom"/>
</dbReference>
<evidence type="ECO:0000256" key="4">
    <source>
        <dbReference type="ARBA" id="ARBA00023163"/>
    </source>
</evidence>
<evidence type="ECO:0000256" key="1">
    <source>
        <dbReference type="ARBA" id="ARBA00004123"/>
    </source>
</evidence>
<dbReference type="eggNOG" id="ENOG502SN12">
    <property type="taxonomic scope" value="Eukaryota"/>
</dbReference>
<dbReference type="AlphaFoldDB" id="W9XCA6"/>
<sequence length="446" mass="50558">MTFVEMRQKKPFLVLAILMVGYRQDPARQTTIAHKLREMVSHSMLVQGKKSLDMLQALLVYLSWYHVPVHQSSQVGNIGHLIMALLSDLRLNNGAVVQTLKPSFGRLEPFGNDGSDASAMRPTSRAAQSSSITRTLEERRTFLGCFFLISTVSMWTRELYPVQYSRYVDECCRVVSEAAEYPTDLSVVHLARLHGLADRISRSLTPENWHTIPACTSFPLGAGVKLLESELLQLRASLSEGGQNAVLLLHYHAIEILLYETALNDGIGLSRYGAYPFSRLSMLYACLNSTKLCFETAYTIPAFDWFDLPYAVWALLGHAIVVLSRLSLSKADGWDQEYVRKTIDFSATMDKLMRHLDAAKELAENQSWYQLSRVVPQLYLTFMEKLRRIKAAHEAKYRAQQASIPGVTTIPSPAQTIMMLTDDEIGMQRTPFFCDFLNDDFWEQFT</sequence>
<name>W9XCA6_9EURO</name>
<dbReference type="GO" id="GO:0005634">
    <property type="term" value="C:nucleus"/>
    <property type="evidence" value="ECO:0007669"/>
    <property type="project" value="UniProtKB-SubCell"/>
</dbReference>
<dbReference type="OrthoDB" id="4117056at2759"/>
<evidence type="ECO:0000259" key="6">
    <source>
        <dbReference type="Pfam" id="PF04082"/>
    </source>
</evidence>
<evidence type="ECO:0000256" key="2">
    <source>
        <dbReference type="ARBA" id="ARBA00023015"/>
    </source>
</evidence>
<dbReference type="GO" id="GO:0000976">
    <property type="term" value="F:transcription cis-regulatory region binding"/>
    <property type="evidence" value="ECO:0007669"/>
    <property type="project" value="TreeGrafter"/>
</dbReference>
<evidence type="ECO:0000313" key="7">
    <source>
        <dbReference type="EMBL" id="EXJ68069.1"/>
    </source>
</evidence>